<feature type="chain" id="PRO_5046739376" evidence="2">
    <location>
        <begin position="22"/>
        <end position="186"/>
    </location>
</feature>
<dbReference type="Proteomes" id="UP000811255">
    <property type="component" value="Unassembled WGS sequence"/>
</dbReference>
<gene>
    <name evidence="3" type="ORF">KK137_00135</name>
</gene>
<dbReference type="RefSeq" id="WP_214533793.1">
    <property type="nucleotide sequence ID" value="NZ_JAHFVK010000001.1"/>
</dbReference>
<feature type="signal peptide" evidence="2">
    <location>
        <begin position="1"/>
        <end position="21"/>
    </location>
</feature>
<evidence type="ECO:0000313" key="3">
    <source>
        <dbReference type="EMBL" id="MBT2132726.1"/>
    </source>
</evidence>
<evidence type="ECO:0000256" key="2">
    <source>
        <dbReference type="SAM" id="SignalP"/>
    </source>
</evidence>
<sequence length="186" mass="19656">MKLILFAAGCTIAALSVSAAAQEGAGSSCYIQVPKLVAAPPGGIDELGSAIRKLDEALRPQVEEVNRLKAALDRLQAANRPQQQELDENGAPVERAEAGPSEEEQHLRAQLAARQDQLKADYSARQSELVGPVQARISQGAQTYGSGRGCSQIKMARATDLPGLQSAGAQDITAEFVTWYVQNGAT</sequence>
<protein>
    <submittedName>
        <fullName evidence="3">Uncharacterized protein</fullName>
    </submittedName>
</protein>
<keyword evidence="2" id="KW-0732">Signal</keyword>
<reference evidence="3 4" key="1">
    <citation type="submission" date="2021-05" db="EMBL/GenBank/DDBJ databases">
        <title>Croceibacterium sp. LX-88 genome sequence.</title>
        <authorList>
            <person name="Luo X."/>
        </authorList>
    </citation>
    <scope>NUCLEOTIDE SEQUENCE [LARGE SCALE GENOMIC DNA]</scope>
    <source>
        <strain evidence="3 4">LX-88</strain>
    </source>
</reference>
<keyword evidence="4" id="KW-1185">Reference proteome</keyword>
<name>A0ABS5VYX2_9SPHN</name>
<organism evidence="3 4">
    <name type="scientific">Croceibacterium selenioxidans</name>
    <dbReference type="NCBI Taxonomy" id="2838833"/>
    <lineage>
        <taxon>Bacteria</taxon>
        <taxon>Pseudomonadati</taxon>
        <taxon>Pseudomonadota</taxon>
        <taxon>Alphaproteobacteria</taxon>
        <taxon>Sphingomonadales</taxon>
        <taxon>Erythrobacteraceae</taxon>
        <taxon>Croceibacterium</taxon>
    </lineage>
</organism>
<proteinExistence type="predicted"/>
<feature type="region of interest" description="Disordered" evidence="1">
    <location>
        <begin position="78"/>
        <end position="106"/>
    </location>
</feature>
<accession>A0ABS5VYX2</accession>
<evidence type="ECO:0000256" key="1">
    <source>
        <dbReference type="SAM" id="MobiDB-lite"/>
    </source>
</evidence>
<dbReference type="InterPro" id="IPR024930">
    <property type="entry name" value="Skp_dom_sf"/>
</dbReference>
<comment type="caution">
    <text evidence="3">The sequence shown here is derived from an EMBL/GenBank/DDBJ whole genome shotgun (WGS) entry which is preliminary data.</text>
</comment>
<evidence type="ECO:0000313" key="4">
    <source>
        <dbReference type="Proteomes" id="UP000811255"/>
    </source>
</evidence>
<dbReference type="Gene3D" id="3.30.910.20">
    <property type="entry name" value="Skp domain"/>
    <property type="match status" value="1"/>
</dbReference>
<dbReference type="EMBL" id="JAHFVK010000001">
    <property type="protein sequence ID" value="MBT2132726.1"/>
    <property type="molecule type" value="Genomic_DNA"/>
</dbReference>